<protein>
    <submittedName>
        <fullName evidence="2">Uncharacterized protein</fullName>
    </submittedName>
</protein>
<organism evidence="2">
    <name type="scientific">termite gut metagenome</name>
    <dbReference type="NCBI Taxonomy" id="433724"/>
    <lineage>
        <taxon>unclassified sequences</taxon>
        <taxon>metagenomes</taxon>
        <taxon>organismal metagenomes</taxon>
    </lineage>
</organism>
<comment type="caution">
    <text evidence="2">The sequence shown here is derived from an EMBL/GenBank/DDBJ whole genome shotgun (WGS) entry which is preliminary data.</text>
</comment>
<gene>
    <name evidence="2" type="ORF">EZS27_031048</name>
</gene>
<keyword evidence="1" id="KW-1133">Transmembrane helix</keyword>
<keyword evidence="1" id="KW-0812">Transmembrane</keyword>
<reference evidence="2" key="1">
    <citation type="submission" date="2019-03" db="EMBL/GenBank/DDBJ databases">
        <title>Single cell metagenomics reveals metabolic interactions within the superorganism composed of flagellate Streblomastix strix and complex community of Bacteroidetes bacteria on its surface.</title>
        <authorList>
            <person name="Treitli S.C."/>
            <person name="Kolisko M."/>
            <person name="Husnik F."/>
            <person name="Keeling P."/>
            <person name="Hampl V."/>
        </authorList>
    </citation>
    <scope>NUCLEOTIDE SEQUENCE</scope>
    <source>
        <strain evidence="2">STM</strain>
    </source>
</reference>
<feature type="transmembrane region" description="Helical" evidence="1">
    <location>
        <begin position="21"/>
        <end position="39"/>
    </location>
</feature>
<proteinExistence type="predicted"/>
<evidence type="ECO:0000256" key="1">
    <source>
        <dbReference type="SAM" id="Phobius"/>
    </source>
</evidence>
<accession>A0A5J4QEK4</accession>
<keyword evidence="1" id="KW-0472">Membrane</keyword>
<dbReference type="AlphaFoldDB" id="A0A5J4QEK4"/>
<sequence length="89" mass="10233">MLSNGTKYYFCIIKTVAMKRLSILYVSILVLFSLIFIQSCQTDNNPKQFAHARYQRRITNTILRGTQPSTFHSPVTYILHSTGIFPFGI</sequence>
<dbReference type="EMBL" id="SNRY01004020">
    <property type="protein sequence ID" value="KAA6319013.1"/>
    <property type="molecule type" value="Genomic_DNA"/>
</dbReference>
<evidence type="ECO:0000313" key="2">
    <source>
        <dbReference type="EMBL" id="KAA6319013.1"/>
    </source>
</evidence>
<name>A0A5J4QEK4_9ZZZZ</name>